<dbReference type="Proteomes" id="UP000285883">
    <property type="component" value="Unassembled WGS sequence"/>
</dbReference>
<reference evidence="2" key="3">
    <citation type="submission" date="2020-06" db="EMBL/GenBank/DDBJ databases">
        <authorList>
            <person name="Studholme D.J."/>
        </authorList>
    </citation>
    <scope>NUCLEOTIDE SEQUENCE</scope>
    <source>
        <strain evidence="3">NZFS 2646</strain>
        <strain evidence="2">NZFS 3630</strain>
    </source>
</reference>
<protein>
    <submittedName>
        <fullName evidence="5">Uncharacterized protein</fullName>
    </submittedName>
</protein>
<dbReference type="Proteomes" id="UP000792063">
    <property type="component" value="Unassembled WGS sequence"/>
</dbReference>
<evidence type="ECO:0000256" key="1">
    <source>
        <dbReference type="SAM" id="Coils"/>
    </source>
</evidence>
<evidence type="ECO:0000313" key="3">
    <source>
        <dbReference type="EMBL" id="KAG2524954.1"/>
    </source>
</evidence>
<comment type="caution">
    <text evidence="5">The sequence shown here is derived from an EMBL/GenBank/DDBJ whole genome shotgun (WGS) entry which is preliminary data.</text>
</comment>
<keyword evidence="6" id="KW-1185">Reference proteome</keyword>
<dbReference type="EMBL" id="JPWV03000102">
    <property type="protein sequence ID" value="KAG2524954.1"/>
    <property type="molecule type" value="Genomic_DNA"/>
</dbReference>
<dbReference type="Proteomes" id="UP000285624">
    <property type="component" value="Unassembled WGS sequence"/>
</dbReference>
<evidence type="ECO:0000313" key="2">
    <source>
        <dbReference type="EMBL" id="KAG2524778.1"/>
    </source>
</evidence>
<proteinExistence type="predicted"/>
<name>A0A3R7J707_9STRA</name>
<dbReference type="EMBL" id="MAYM02002359">
    <property type="protein sequence ID" value="RLM96064.1"/>
    <property type="molecule type" value="Genomic_DNA"/>
</dbReference>
<accession>A0A3R7J707</accession>
<evidence type="ECO:0000313" key="5">
    <source>
        <dbReference type="EMBL" id="RLN79513.1"/>
    </source>
</evidence>
<evidence type="ECO:0000313" key="7">
    <source>
        <dbReference type="Proteomes" id="UP000285883"/>
    </source>
</evidence>
<feature type="coiled-coil region" evidence="1">
    <location>
        <begin position="79"/>
        <end position="127"/>
    </location>
</feature>
<gene>
    <name evidence="4" type="ORF">BBI17_001701</name>
    <name evidence="5" type="ORF">BBO99_00005215</name>
    <name evidence="3" type="ORF">JM16_004590</name>
    <name evidence="2" type="ORF">JM18_005223</name>
</gene>
<sequence length="157" mass="17936">MQTPMQMQHVRVPRAPQVPVPPVSNTPLNISSEVRQQLRVTRHRAFERHQENAQWTAELLGDVKAQSAAVSSNADTVSAEELQRQIATKREAMEQLERQLAQDQVTQEAAQQRFEEMLSALKNAADEEAVKQCREQVESEKTTLLTTKHRKMEIVRL</sequence>
<dbReference type="AlphaFoldDB" id="A0A3R7J707"/>
<keyword evidence="1" id="KW-0175">Coiled coil</keyword>
<reference evidence="2" key="1">
    <citation type="journal article" date="2015" name="Genom Data">
        <title>Genome sequences of six Phytophthora species associated with forests in New Zealand.</title>
        <authorList>
            <person name="Studholme D.J."/>
            <person name="McDougal R.L."/>
            <person name="Sambles C."/>
            <person name="Hansen E."/>
            <person name="Hardy G."/>
            <person name="Grant M."/>
            <person name="Ganley R.J."/>
            <person name="Williams N.M."/>
        </authorList>
    </citation>
    <scope>NUCLEOTIDE SEQUENCE</scope>
    <source>
        <strain evidence="3">NZFS 2646</strain>
        <strain evidence="2">NZFS 3630</strain>
    </source>
</reference>
<organism evidence="5 6">
    <name type="scientific">Phytophthora kernoviae</name>
    <dbReference type="NCBI Taxonomy" id="325452"/>
    <lineage>
        <taxon>Eukaryota</taxon>
        <taxon>Sar</taxon>
        <taxon>Stramenopiles</taxon>
        <taxon>Oomycota</taxon>
        <taxon>Peronosporomycetes</taxon>
        <taxon>Peronosporales</taxon>
        <taxon>Peronosporaceae</taxon>
        <taxon>Phytophthora</taxon>
    </lineage>
</organism>
<evidence type="ECO:0000313" key="6">
    <source>
        <dbReference type="Proteomes" id="UP000285624"/>
    </source>
</evidence>
<dbReference type="Proteomes" id="UP000785171">
    <property type="component" value="Unassembled WGS sequence"/>
</dbReference>
<reference evidence="6 7" key="2">
    <citation type="submission" date="2018-07" db="EMBL/GenBank/DDBJ databases">
        <title>Genome sequencing of oomycete isolates from Chile give support for New Zealand origin for Phytophthora kernoviae and make available the first Nothophytophthora sp. genome.</title>
        <authorList>
            <person name="Studholme D.J."/>
            <person name="Sanfuentes E."/>
            <person name="Panda P."/>
            <person name="Hill R."/>
            <person name="Sambles C."/>
            <person name="Grant M."/>
            <person name="Williams N.M."/>
            <person name="Mcdougal R.L."/>
        </authorList>
    </citation>
    <scope>NUCLEOTIDE SEQUENCE [LARGE SCALE GENOMIC DNA]</scope>
    <source>
        <strain evidence="4">Chile2</strain>
        <strain evidence="5">Chile4</strain>
    </source>
</reference>
<dbReference type="EMBL" id="JPWU03000144">
    <property type="protein sequence ID" value="KAG2524778.1"/>
    <property type="molecule type" value="Genomic_DNA"/>
</dbReference>
<dbReference type="EMBL" id="MBDN02000142">
    <property type="protein sequence ID" value="RLN79513.1"/>
    <property type="molecule type" value="Genomic_DNA"/>
</dbReference>
<evidence type="ECO:0000313" key="4">
    <source>
        <dbReference type="EMBL" id="RLM96064.1"/>
    </source>
</evidence>